<evidence type="ECO:0000256" key="1">
    <source>
        <dbReference type="ARBA" id="ARBA00001713"/>
    </source>
</evidence>
<comment type="catalytic activity">
    <reaction evidence="1">
        <text>aldehydo-D-ribose 5-phosphate = D-ribulose 5-phosphate</text>
        <dbReference type="Rhea" id="RHEA:14657"/>
        <dbReference type="ChEBI" id="CHEBI:58121"/>
        <dbReference type="ChEBI" id="CHEBI:58273"/>
        <dbReference type="EC" id="5.3.1.6"/>
    </reaction>
</comment>
<gene>
    <name evidence="7" type="ORF">GIB67_036453</name>
</gene>
<dbReference type="PANTHER" id="PTHR43748">
    <property type="entry name" value="RIBOSE-5-PHOSPHATE ISOMERASE 3, CHLOROPLASTIC-RELATED"/>
    <property type="match status" value="1"/>
</dbReference>
<dbReference type="Gene3D" id="3.40.50.1360">
    <property type="match status" value="1"/>
</dbReference>
<dbReference type="Pfam" id="PF06026">
    <property type="entry name" value="Rib_5-P_isom_A"/>
    <property type="match status" value="1"/>
</dbReference>
<evidence type="ECO:0000256" key="4">
    <source>
        <dbReference type="ARBA" id="ARBA00011959"/>
    </source>
</evidence>
<dbReference type="OrthoDB" id="1555531at2759"/>
<dbReference type="GO" id="GO:0004751">
    <property type="term" value="F:ribose-5-phosphate isomerase activity"/>
    <property type="evidence" value="ECO:0007669"/>
    <property type="project" value="UniProtKB-EC"/>
</dbReference>
<dbReference type="EC" id="5.3.1.6" evidence="4"/>
<evidence type="ECO:0000256" key="2">
    <source>
        <dbReference type="ARBA" id="ARBA00004988"/>
    </source>
</evidence>
<evidence type="ECO:0000256" key="6">
    <source>
        <dbReference type="SAM" id="MobiDB-lite"/>
    </source>
</evidence>
<organism evidence="7 8">
    <name type="scientific">Kingdonia uniflora</name>
    <dbReference type="NCBI Taxonomy" id="39325"/>
    <lineage>
        <taxon>Eukaryota</taxon>
        <taxon>Viridiplantae</taxon>
        <taxon>Streptophyta</taxon>
        <taxon>Embryophyta</taxon>
        <taxon>Tracheophyta</taxon>
        <taxon>Spermatophyta</taxon>
        <taxon>Magnoliopsida</taxon>
        <taxon>Ranunculales</taxon>
        <taxon>Circaeasteraceae</taxon>
        <taxon>Kingdonia</taxon>
    </lineage>
</organism>
<accession>A0A7J7L469</accession>
<reference evidence="7 8" key="1">
    <citation type="journal article" date="2020" name="IScience">
        <title>Genome Sequencing of the Endangered Kingdonia uniflora (Circaeasteraceae, Ranunculales) Reveals Potential Mechanisms of Evolutionary Specialization.</title>
        <authorList>
            <person name="Sun Y."/>
            <person name="Deng T."/>
            <person name="Zhang A."/>
            <person name="Moore M.J."/>
            <person name="Landis J.B."/>
            <person name="Lin N."/>
            <person name="Zhang H."/>
            <person name="Zhang X."/>
            <person name="Huang J."/>
            <person name="Zhang X."/>
            <person name="Sun H."/>
            <person name="Wang H."/>
        </authorList>
    </citation>
    <scope>NUCLEOTIDE SEQUENCE [LARGE SCALE GENOMIC DNA]</scope>
    <source>
        <strain evidence="7">TB1705</strain>
        <tissue evidence="7">Leaf</tissue>
    </source>
</reference>
<keyword evidence="8" id="KW-1185">Reference proteome</keyword>
<comment type="similarity">
    <text evidence="3">Belongs to the ribose 5-phosphate isomerase family.</text>
</comment>
<dbReference type="GO" id="GO:0009052">
    <property type="term" value="P:pentose-phosphate shunt, non-oxidative branch"/>
    <property type="evidence" value="ECO:0007669"/>
    <property type="project" value="InterPro"/>
</dbReference>
<dbReference type="HAMAP" id="MF_00170">
    <property type="entry name" value="Rib_5P_isom_A"/>
    <property type="match status" value="1"/>
</dbReference>
<dbReference type="FunFam" id="3.40.50.1360:FF:000001">
    <property type="entry name" value="Ribose-5-phosphate isomerase A"/>
    <property type="match status" value="1"/>
</dbReference>
<dbReference type="PANTHER" id="PTHR43748:SF2">
    <property type="entry name" value="RIBOSE-5-PHOSPHATE ISOMERASE 2-RELATED"/>
    <property type="match status" value="1"/>
</dbReference>
<comment type="caution">
    <text evidence="7">The sequence shown here is derived from an EMBL/GenBank/DDBJ whole genome shotgun (WGS) entry which is preliminary data.</text>
</comment>
<name>A0A7J7L469_9MAGN</name>
<feature type="region of interest" description="Disordered" evidence="6">
    <location>
        <begin position="608"/>
        <end position="649"/>
    </location>
</feature>
<evidence type="ECO:0000313" key="8">
    <source>
        <dbReference type="Proteomes" id="UP000541444"/>
    </source>
</evidence>
<sequence>MAISLPHLNYSTATTPTQPSQPPLILTQDELKKIAAYKAVDFVESGMVLGLGTGSTATFAVDRIGELLKQGKLKNIIGIPTSKKTQQQALSLGIPLSDLDSHPVLDLAIDGADEVDGSLNLVKGRGGSLLREKMVESVCKQFVVIVDESKIVHHLGSTGASIPIEVIPFCWKFTEMRLQNLFKDLGCVAKLRTIGEGQNEKPFVTDNANYIVNLYFKGDIGDLNVASDAILRLPGVVEHGMFLNMATTVIVAGELGVTGDGPKCVIDLEIDMGVAGALQPRSLQRENWGSSFLKLTFEANEPVKDETSLNTYIGSINHHLSAYSLSSYGLNDAFDKSRPSLMMRCRRIMSSVKITEKLPNGQGTLYFTPAKGLTLCRQGQAPKECEVVPENFQILVRDRLEPRGAASRGASRHHHNDPQEEEPRPPSRVPVRKRLSEGRGNHIPCPARQTAPAPRQYVTHEHMDQRIKELIEAQALCSKDDLGKFQVPRFIGVIFKLKPHSLPTVRYESPGRTTLLDPFLTRIFNLYFRPKNLRKDVYAHSKDKEENLYSLISLKQYQGEKLEVFTRKFFELARKVDNLDRSEDNCFEMIEKVNEYIDLERMMSERHKSTKNVLAMKSPTTDKENERNCDEQGDKKRSKIDNGKSRKRNLLPKPVLPKLNVKILEIYHILAKDNFFRVAQPLEPIEGKLYCKHHKVMYHKTDWCYAVQRL</sequence>
<feature type="region of interest" description="Disordered" evidence="6">
    <location>
        <begin position="404"/>
        <end position="432"/>
    </location>
</feature>
<dbReference type="Proteomes" id="UP000541444">
    <property type="component" value="Unassembled WGS sequence"/>
</dbReference>
<evidence type="ECO:0000256" key="3">
    <source>
        <dbReference type="ARBA" id="ARBA00008088"/>
    </source>
</evidence>
<evidence type="ECO:0000256" key="5">
    <source>
        <dbReference type="ARBA" id="ARBA00023235"/>
    </source>
</evidence>
<proteinExistence type="inferred from homology"/>
<dbReference type="InterPro" id="IPR050262">
    <property type="entry name" value="Ribose-5P_isomerase"/>
</dbReference>
<dbReference type="CDD" id="cd01398">
    <property type="entry name" value="RPI_A"/>
    <property type="match status" value="1"/>
</dbReference>
<dbReference type="InterPro" id="IPR037171">
    <property type="entry name" value="NagB/RpiA_transferase-like"/>
</dbReference>
<dbReference type="NCBIfam" id="NF001924">
    <property type="entry name" value="PRK00702.1"/>
    <property type="match status" value="1"/>
</dbReference>
<dbReference type="UniPathway" id="UPA00115">
    <property type="reaction ID" value="UER00412"/>
</dbReference>
<dbReference type="SUPFAM" id="SSF100950">
    <property type="entry name" value="NagB/RpiA/CoA transferase-like"/>
    <property type="match status" value="1"/>
</dbReference>
<dbReference type="Gene3D" id="3.30.70.260">
    <property type="match status" value="1"/>
</dbReference>
<dbReference type="EMBL" id="JACGCM010002659">
    <property type="protein sequence ID" value="KAF6137416.1"/>
    <property type="molecule type" value="Genomic_DNA"/>
</dbReference>
<protein>
    <recommendedName>
        <fullName evidence="4">ribose-5-phosphate isomerase</fullName>
        <ecNumber evidence="4">5.3.1.6</ecNumber>
    </recommendedName>
</protein>
<feature type="compositionally biased region" description="Basic and acidic residues" evidence="6">
    <location>
        <begin position="620"/>
        <end position="644"/>
    </location>
</feature>
<dbReference type="AlphaFoldDB" id="A0A7J7L469"/>
<dbReference type="NCBIfam" id="TIGR00021">
    <property type="entry name" value="rpiA"/>
    <property type="match status" value="1"/>
</dbReference>
<dbReference type="SUPFAM" id="SSF75445">
    <property type="entry name" value="D-ribose-5-phosphate isomerase (RpiA), lid domain"/>
    <property type="match status" value="1"/>
</dbReference>
<evidence type="ECO:0000313" key="7">
    <source>
        <dbReference type="EMBL" id="KAF6137416.1"/>
    </source>
</evidence>
<dbReference type="InterPro" id="IPR020672">
    <property type="entry name" value="Ribose5P_isomerase_typA_subgr"/>
</dbReference>
<dbReference type="InterPro" id="IPR004788">
    <property type="entry name" value="Ribose5P_isomerase_type_A"/>
</dbReference>
<feature type="region of interest" description="Disordered" evidence="6">
    <location>
        <begin position="437"/>
        <end position="456"/>
    </location>
</feature>
<keyword evidence="5" id="KW-0413">Isomerase</keyword>
<comment type="pathway">
    <text evidence="2">Carbohydrate degradation; pentose phosphate pathway; D-ribose 5-phosphate from D-ribulose 5-phosphate (non-oxidative stage): step 1/1.</text>
</comment>
<feature type="compositionally biased region" description="Basic and acidic residues" evidence="6">
    <location>
        <begin position="416"/>
        <end position="425"/>
    </location>
</feature>